<feature type="compositionally biased region" description="Polar residues" evidence="2">
    <location>
        <begin position="1327"/>
        <end position="1338"/>
    </location>
</feature>
<feature type="region of interest" description="Disordered" evidence="2">
    <location>
        <begin position="778"/>
        <end position="915"/>
    </location>
</feature>
<feature type="compositionally biased region" description="Low complexity" evidence="2">
    <location>
        <begin position="1451"/>
        <end position="1467"/>
    </location>
</feature>
<feature type="compositionally biased region" description="Basic and acidic residues" evidence="2">
    <location>
        <begin position="603"/>
        <end position="620"/>
    </location>
</feature>
<feature type="compositionally biased region" description="Basic residues" evidence="2">
    <location>
        <begin position="214"/>
        <end position="223"/>
    </location>
</feature>
<feature type="compositionally biased region" description="Polar residues" evidence="2">
    <location>
        <begin position="1171"/>
        <end position="1187"/>
    </location>
</feature>
<feature type="region of interest" description="Disordered" evidence="2">
    <location>
        <begin position="456"/>
        <end position="508"/>
    </location>
</feature>
<feature type="compositionally biased region" description="Polar residues" evidence="2">
    <location>
        <begin position="1521"/>
        <end position="1537"/>
    </location>
</feature>
<evidence type="ECO:0000256" key="2">
    <source>
        <dbReference type="SAM" id="MobiDB-lite"/>
    </source>
</evidence>
<feature type="compositionally biased region" description="Polar residues" evidence="2">
    <location>
        <begin position="1223"/>
        <end position="1269"/>
    </location>
</feature>
<feature type="region of interest" description="Disordered" evidence="2">
    <location>
        <begin position="542"/>
        <end position="646"/>
    </location>
</feature>
<name>A0A7R8WEA6_9CRUS</name>
<feature type="compositionally biased region" description="Polar residues" evidence="2">
    <location>
        <begin position="714"/>
        <end position="724"/>
    </location>
</feature>
<dbReference type="Pfam" id="PF00010">
    <property type="entry name" value="HLH"/>
    <property type="match status" value="1"/>
</dbReference>
<dbReference type="PROSITE" id="PS50888">
    <property type="entry name" value="BHLH"/>
    <property type="match status" value="1"/>
</dbReference>
<feature type="compositionally biased region" description="Low complexity" evidence="2">
    <location>
        <begin position="1277"/>
        <end position="1298"/>
    </location>
</feature>
<feature type="region of interest" description="Disordered" evidence="2">
    <location>
        <begin position="714"/>
        <end position="739"/>
    </location>
</feature>
<feature type="compositionally biased region" description="Polar residues" evidence="2">
    <location>
        <begin position="846"/>
        <end position="866"/>
    </location>
</feature>
<feature type="compositionally biased region" description="Polar residues" evidence="2">
    <location>
        <begin position="158"/>
        <end position="167"/>
    </location>
</feature>
<feature type="region of interest" description="Disordered" evidence="2">
    <location>
        <begin position="115"/>
        <end position="334"/>
    </location>
</feature>
<dbReference type="SUPFAM" id="SSF47459">
    <property type="entry name" value="HLH, helix-loop-helix DNA-binding domain"/>
    <property type="match status" value="1"/>
</dbReference>
<feature type="region of interest" description="Disordered" evidence="2">
    <location>
        <begin position="1080"/>
        <end position="1393"/>
    </location>
</feature>
<feature type="compositionally biased region" description="Polar residues" evidence="2">
    <location>
        <begin position="1344"/>
        <end position="1363"/>
    </location>
</feature>
<feature type="compositionally biased region" description="Polar residues" evidence="2">
    <location>
        <begin position="1299"/>
        <end position="1317"/>
    </location>
</feature>
<dbReference type="GO" id="GO:0046983">
    <property type="term" value="F:protein dimerization activity"/>
    <property type="evidence" value="ECO:0007669"/>
    <property type="project" value="InterPro"/>
</dbReference>
<feature type="compositionally biased region" description="Polar residues" evidence="2">
    <location>
        <begin position="137"/>
        <end position="150"/>
    </location>
</feature>
<feature type="coiled-coil region" evidence="1">
    <location>
        <begin position="64"/>
        <end position="98"/>
    </location>
</feature>
<dbReference type="EMBL" id="OB661063">
    <property type="protein sequence ID" value="CAD7227191.1"/>
    <property type="molecule type" value="Genomic_DNA"/>
</dbReference>
<feature type="compositionally biased region" description="Polar residues" evidence="2">
    <location>
        <begin position="817"/>
        <end position="836"/>
    </location>
</feature>
<feature type="region of interest" description="Disordered" evidence="2">
    <location>
        <begin position="1521"/>
        <end position="1587"/>
    </location>
</feature>
<feature type="compositionally biased region" description="Polar residues" evidence="2">
    <location>
        <begin position="1468"/>
        <end position="1487"/>
    </location>
</feature>
<accession>A0A7R8WEA6</accession>
<evidence type="ECO:0000313" key="3">
    <source>
        <dbReference type="EMBL" id="CAD7227191.1"/>
    </source>
</evidence>
<organism evidence="3">
    <name type="scientific">Cyprideis torosa</name>
    <dbReference type="NCBI Taxonomy" id="163714"/>
    <lineage>
        <taxon>Eukaryota</taxon>
        <taxon>Metazoa</taxon>
        <taxon>Ecdysozoa</taxon>
        <taxon>Arthropoda</taxon>
        <taxon>Crustacea</taxon>
        <taxon>Oligostraca</taxon>
        <taxon>Ostracoda</taxon>
        <taxon>Podocopa</taxon>
        <taxon>Podocopida</taxon>
        <taxon>Cytherocopina</taxon>
        <taxon>Cytheroidea</taxon>
        <taxon>Cytherideidae</taxon>
        <taxon>Cyprideis</taxon>
    </lineage>
</organism>
<feature type="compositionally biased region" description="Polar residues" evidence="2">
    <location>
        <begin position="795"/>
        <end position="808"/>
    </location>
</feature>
<feature type="compositionally biased region" description="Low complexity" evidence="2">
    <location>
        <begin position="637"/>
        <end position="646"/>
    </location>
</feature>
<feature type="region of interest" description="Disordered" evidence="2">
    <location>
        <begin position="1436"/>
        <end position="1503"/>
    </location>
</feature>
<evidence type="ECO:0000256" key="1">
    <source>
        <dbReference type="SAM" id="Coils"/>
    </source>
</evidence>
<protein>
    <submittedName>
        <fullName evidence="3">Uncharacterized protein</fullName>
    </submittedName>
</protein>
<dbReference type="Gene3D" id="4.10.280.10">
    <property type="entry name" value="Helix-loop-helix DNA-binding domain"/>
    <property type="match status" value="1"/>
</dbReference>
<sequence length="1671" mass="179345">MPAAMTSGNHNRRVPSMDQRVLYESLRRRKFNQALDGLALVLPERDPSRPLKKLEILRQATKALKSRSTVVKDLETQLSALERRNLQLIQLLREARIAIPPSPPPLYSFAAVPSSPVPSVATANRTLPKRNAPRRAPQTQTSTNQRSEATPTDAGLESSKNTSQRAPSPTDETRPVASSPTVPTRRPARRRYALLRSSQCPPTPHSPSRSLSPARRRSRRHSPSGRFSPERIPSPDNALDTSAPSEKQVQSPKSPPPSERSSATRRRSSPGKSLPEGDDQRDESVPPPPESPVFGHSPTPSPVPHSLTPTRPAESASSLSTSGANSSLEPASSAIICPQPGGQLQILSASAMPAWISTASTETAARALASYTLLDCSGQSRNMVILPAAPSAQQHSFFSVLGNNNSSTIHHRVGFPSPFPLPTPVPRTKRAYKRRAIPAKNSSEIGEKILFPRKIQEKRNFATQTSPSPRVKAAKENVEMDWEEANSGSPSTTNSEERSSSPDVIILSENVSPEERIFADSSVSEEISNISVLEVIAKSDAGSNKVKETEGDRSSCSCNLRKNSPIRPNDQEIPNTEGDKRTQELKEQREKVTNIAANNSSPDQKRNAEVSLSAKEEQESRSVQQKGNPSLAIAHPSTTSSQCAQSSAVESLSTTMADSVQDLHTTSTDVVSTSSVGQSCTTPLDSLQTPAVEQLPAIPADDTSQPIRTTANTVQTSSVLGQHSTIDRDSDRTPSAVSRATDFTGKQSGVVSSAIILQPIPPNASTPCAVSRIVKTDKVLPTPPNSNVRKRDTFPATSNQSELTVSSTAHKKAEPSKANSSNDWLASLPWYNNSAATAAPRRNPPMVSQQLLPTSSPFPSDYQQQRPPAPPPSTMAQYANNGGSHMSPASAPSYRAQQPSPNQRRPLGPATNRPHSYQAQNVEHAQFSNTVPAKIRSGYAPTTGVHLWQPSSSPSELASKPASMIVPPSSLYAPTCSVTAPPISFSSDVPASDSNCLLPHQNLPQANHKPSYTTATQSPAHQAITPATPSWHFPFQTTPPRKGNQDNVISNPATALGAATDPLFFRQSMPYHPSAAAYIPRPPLPLPGTSYSTTAQGKNDHDGKTMCKRRKEEAPSNKQRRKSSPSPSSGGGGAKQAPPPAPVKRKKDESTRPMGVQPQSNNEVCAKGQGENVSQENNNGSNPNQCESEGRGEIDAGNNSNNTGGDRQFLSVSQLVDKDGRQSGLSKYQQQSRNSVGSQLQRATPAPSSTYSTEALINNRSQQQQTVFNNKDKRNQENPPHQQQQSQHQATNQQQSNASFTSQQPMTSNDMSKQQSRGVFYGGGSGDNSSIQSASPMSYASHPSYISSCGNQAPKNSRQSQFFPQPPGGSLDQSFSLYHSSTSQTTSTPNTCWAPWTNFVPAQGTTAMTTYSFQDWDMPIGSSSCSSGGAGNSCGPQFDFSLPPSSGDTMSAFPPSSSSQGRSSYSPNASVTTNHETAPQSRHNNAATGPPTRQGKETLSSSSSSFLDGLAQMVPSTYSGSYPSAVSTSQGQYQSVPRGSGDPGNRNKQGPNPTHRAPSPPPSPFLMPNETLAGTGGGNSQGSVTSSLTNFNVSTLFPEMEGAQDKEKEKDQEEYREDELLPACAIPTPPRRINLPNTGHQYPWFEMMAAAPLFRQSIWLLYLNLNLAPPL</sequence>
<dbReference type="OrthoDB" id="60033at2759"/>
<gene>
    <name evidence="3" type="ORF">CTOB1V02_LOCUS5100</name>
</gene>
<feature type="compositionally biased region" description="Basic and acidic residues" evidence="2">
    <location>
        <begin position="1098"/>
        <end position="1115"/>
    </location>
</feature>
<feature type="compositionally biased region" description="Low complexity" evidence="2">
    <location>
        <begin position="313"/>
        <end position="327"/>
    </location>
</feature>
<dbReference type="InterPro" id="IPR036638">
    <property type="entry name" value="HLH_DNA-bd_sf"/>
</dbReference>
<feature type="compositionally biased region" description="Basic and acidic residues" evidence="2">
    <location>
        <begin position="577"/>
        <end position="592"/>
    </location>
</feature>
<reference evidence="3" key="1">
    <citation type="submission" date="2020-11" db="EMBL/GenBank/DDBJ databases">
        <authorList>
            <person name="Tran Van P."/>
        </authorList>
    </citation>
    <scope>NUCLEOTIDE SEQUENCE</scope>
</reference>
<keyword evidence="1" id="KW-0175">Coiled coil</keyword>
<feature type="compositionally biased region" description="Polar residues" evidence="2">
    <location>
        <begin position="874"/>
        <end position="884"/>
    </location>
</feature>
<dbReference type="InterPro" id="IPR011598">
    <property type="entry name" value="bHLH_dom"/>
</dbReference>
<feature type="compositionally biased region" description="Polar residues" evidence="2">
    <location>
        <begin position="1197"/>
        <end position="1214"/>
    </location>
</feature>
<proteinExistence type="predicted"/>